<gene>
    <name evidence="2" type="ORF">DNU06_00795</name>
</gene>
<dbReference type="OrthoDB" id="1495241at2"/>
<evidence type="ECO:0000259" key="1">
    <source>
        <dbReference type="PROSITE" id="PS50164"/>
    </source>
</evidence>
<dbReference type="InterPro" id="IPR000305">
    <property type="entry name" value="GIY-YIG_endonuc"/>
</dbReference>
<evidence type="ECO:0000313" key="3">
    <source>
        <dbReference type="Proteomes" id="UP000249248"/>
    </source>
</evidence>
<proteinExistence type="predicted"/>
<sequence length="88" mass="10403">MATVYILHSTNIDKFYIGSCICLIERLKDHKSNTFKTAFTHRANDWVVFLQIDNLHYNQARKIENNIKSMKSKKYINNLKNILKSLKN</sequence>
<feature type="domain" description="GIY-YIG" evidence="1">
    <location>
        <begin position="1"/>
        <end position="77"/>
    </location>
</feature>
<accession>A0A2W1NFY7</accession>
<dbReference type="SUPFAM" id="SSF82771">
    <property type="entry name" value="GIY-YIG endonuclease"/>
    <property type="match status" value="1"/>
</dbReference>
<name>A0A2W1NFY7_9FLAO</name>
<dbReference type="AlphaFoldDB" id="A0A2W1NFY7"/>
<protein>
    <submittedName>
        <fullName evidence="2">GIY-YIG nuclease family protein</fullName>
    </submittedName>
</protein>
<comment type="caution">
    <text evidence="2">The sequence shown here is derived from an EMBL/GenBank/DDBJ whole genome shotgun (WGS) entry which is preliminary data.</text>
</comment>
<keyword evidence="3" id="KW-1185">Reference proteome</keyword>
<reference evidence="2 3" key="1">
    <citation type="submission" date="2018-06" db="EMBL/GenBank/DDBJ databases">
        <title>The draft genome sequence of Crocinitomix sp. SM1701.</title>
        <authorList>
            <person name="Zhang X."/>
        </authorList>
    </citation>
    <scope>NUCLEOTIDE SEQUENCE [LARGE SCALE GENOMIC DNA]</scope>
    <source>
        <strain evidence="2 3">SM1701</strain>
    </source>
</reference>
<dbReference type="InterPro" id="IPR035901">
    <property type="entry name" value="GIY-YIG_endonuc_sf"/>
</dbReference>
<dbReference type="EMBL" id="QKSB01000001">
    <property type="protein sequence ID" value="PZE18405.1"/>
    <property type="molecule type" value="Genomic_DNA"/>
</dbReference>
<evidence type="ECO:0000313" key="2">
    <source>
        <dbReference type="EMBL" id="PZE18405.1"/>
    </source>
</evidence>
<organism evidence="2 3">
    <name type="scientific">Putridiphycobacter roseus</name>
    <dbReference type="NCBI Taxonomy" id="2219161"/>
    <lineage>
        <taxon>Bacteria</taxon>
        <taxon>Pseudomonadati</taxon>
        <taxon>Bacteroidota</taxon>
        <taxon>Flavobacteriia</taxon>
        <taxon>Flavobacteriales</taxon>
        <taxon>Crocinitomicaceae</taxon>
        <taxon>Putridiphycobacter</taxon>
    </lineage>
</organism>
<dbReference type="Pfam" id="PF01541">
    <property type="entry name" value="GIY-YIG"/>
    <property type="match status" value="1"/>
</dbReference>
<dbReference type="Gene3D" id="3.40.1440.10">
    <property type="entry name" value="GIY-YIG endonuclease"/>
    <property type="match status" value="1"/>
</dbReference>
<dbReference type="Proteomes" id="UP000249248">
    <property type="component" value="Unassembled WGS sequence"/>
</dbReference>
<dbReference type="RefSeq" id="WP_111061305.1">
    <property type="nucleotide sequence ID" value="NZ_QKSB01000001.1"/>
</dbReference>
<dbReference type="PROSITE" id="PS50164">
    <property type="entry name" value="GIY_YIG"/>
    <property type="match status" value="1"/>
</dbReference>